<sequence length="113" mass="12861">MQRTLSIFAFFSLLMASLHGFAQSSPLQKSDSLILQARTAKDDTNKVKLLNHIGDEFAYNDMKKARIYYVQALELSKKTGFYARHYPLLLQRGRTAEYGGKIRRHHAAAEAGR</sequence>
<dbReference type="AlphaFoldDB" id="A0A1S9PL97"/>
<keyword evidence="1" id="KW-0732">Signal</keyword>
<name>A0A1S9PL97_9SPHI</name>
<feature type="chain" id="PRO_5012797735" evidence="1">
    <location>
        <begin position="23"/>
        <end position="113"/>
    </location>
</feature>
<evidence type="ECO:0000313" key="3">
    <source>
        <dbReference type="Proteomes" id="UP000189739"/>
    </source>
</evidence>
<gene>
    <name evidence="2" type="ORF">BC343_01115</name>
</gene>
<organism evidence="2 3">
    <name type="scientific">Mucilaginibacter pedocola</name>
    <dbReference type="NCBI Taxonomy" id="1792845"/>
    <lineage>
        <taxon>Bacteria</taxon>
        <taxon>Pseudomonadati</taxon>
        <taxon>Bacteroidota</taxon>
        <taxon>Sphingobacteriia</taxon>
        <taxon>Sphingobacteriales</taxon>
        <taxon>Sphingobacteriaceae</taxon>
        <taxon>Mucilaginibacter</taxon>
    </lineage>
</organism>
<proteinExistence type="predicted"/>
<comment type="caution">
    <text evidence="2">The sequence shown here is derived from an EMBL/GenBank/DDBJ whole genome shotgun (WGS) entry which is preliminary data.</text>
</comment>
<keyword evidence="3" id="KW-1185">Reference proteome</keyword>
<dbReference type="STRING" id="1792845.BC343_01115"/>
<evidence type="ECO:0000256" key="1">
    <source>
        <dbReference type="SAM" id="SignalP"/>
    </source>
</evidence>
<protein>
    <submittedName>
        <fullName evidence="2">Uncharacterized protein</fullName>
    </submittedName>
</protein>
<dbReference type="EMBL" id="MBTF01000001">
    <property type="protein sequence ID" value="OOQ61704.1"/>
    <property type="molecule type" value="Genomic_DNA"/>
</dbReference>
<reference evidence="2 3" key="1">
    <citation type="submission" date="2016-07" db="EMBL/GenBank/DDBJ databases">
        <title>Genomic analysis of zinc-resistant bacterium Mucilaginibacter pedocola TBZ30.</title>
        <authorList>
            <person name="Huang J."/>
            <person name="Tang J."/>
        </authorList>
    </citation>
    <scope>NUCLEOTIDE SEQUENCE [LARGE SCALE GENOMIC DNA]</scope>
    <source>
        <strain evidence="2 3">TBZ30</strain>
    </source>
</reference>
<dbReference type="Proteomes" id="UP000189739">
    <property type="component" value="Unassembled WGS sequence"/>
</dbReference>
<accession>A0A1S9PL97</accession>
<feature type="signal peptide" evidence="1">
    <location>
        <begin position="1"/>
        <end position="22"/>
    </location>
</feature>
<evidence type="ECO:0000313" key="2">
    <source>
        <dbReference type="EMBL" id="OOQ61704.1"/>
    </source>
</evidence>
<dbReference type="RefSeq" id="WP_078345878.1">
    <property type="nucleotide sequence ID" value="NZ_MBTF01000001.1"/>
</dbReference>